<feature type="binding site" evidence="9">
    <location>
        <position position="154"/>
    </location>
    <ligand>
        <name>Ca(2+)</name>
        <dbReference type="ChEBI" id="CHEBI:29108"/>
        <label>1</label>
    </ligand>
</feature>
<comment type="similarity">
    <text evidence="1 12">Belongs to the peroxidase family. Ligninase subfamily.</text>
</comment>
<dbReference type="InterPro" id="IPR002016">
    <property type="entry name" value="Haem_peroxidase"/>
</dbReference>
<keyword evidence="6 9" id="KW-0408">Iron</keyword>
<dbReference type="PRINTS" id="PR00458">
    <property type="entry name" value="PEROXIDASE"/>
</dbReference>
<dbReference type="Proteomes" id="UP000433883">
    <property type="component" value="Unassembled WGS sequence"/>
</dbReference>
<dbReference type="PANTHER" id="PTHR31356:SF66">
    <property type="entry name" value="CATALASE-PEROXIDASE"/>
    <property type="match status" value="1"/>
</dbReference>
<proteinExistence type="inferred from homology"/>
<dbReference type="GO" id="GO:0042744">
    <property type="term" value="P:hydrogen peroxide catabolic process"/>
    <property type="evidence" value="ECO:0007669"/>
    <property type="project" value="TreeGrafter"/>
</dbReference>
<feature type="disulfide bond" evidence="11">
    <location>
        <begin position="102"/>
        <end position="357"/>
    </location>
</feature>
<keyword evidence="9 12" id="KW-0106">Calcium</keyword>
<keyword evidence="11" id="KW-1015">Disulfide bond</keyword>
<dbReference type="InterPro" id="IPR044831">
    <property type="entry name" value="Ccp1-like"/>
</dbReference>
<dbReference type="GO" id="GO:0000302">
    <property type="term" value="P:response to reactive oxygen species"/>
    <property type="evidence" value="ECO:0007669"/>
    <property type="project" value="TreeGrafter"/>
</dbReference>
<reference evidence="14 15" key="1">
    <citation type="submission" date="2019-11" db="EMBL/GenBank/DDBJ databases">
        <title>Venturia inaequalis Genome Resource.</title>
        <authorList>
            <person name="Lichtner F.J."/>
        </authorList>
    </citation>
    <scope>NUCLEOTIDE SEQUENCE [LARGE SCALE GENOMIC DNA]</scope>
    <source>
        <strain evidence="14">Bline_iso_100314</strain>
    </source>
</reference>
<feature type="binding site" evidence="9">
    <location>
        <position position="278"/>
    </location>
    <ligand>
        <name>Ca(2+)</name>
        <dbReference type="ChEBI" id="CHEBI:29108"/>
        <label>2</label>
    </ligand>
</feature>
<feature type="active site" description="Proton acceptor" evidence="8">
    <location>
        <position position="137"/>
    </location>
</feature>
<evidence type="ECO:0000256" key="3">
    <source>
        <dbReference type="ARBA" id="ARBA00022617"/>
    </source>
</evidence>
<dbReference type="PROSITE" id="PS00436">
    <property type="entry name" value="PEROXIDASE_2"/>
    <property type="match status" value="1"/>
</dbReference>
<evidence type="ECO:0000256" key="5">
    <source>
        <dbReference type="ARBA" id="ARBA00023002"/>
    </source>
</evidence>
<evidence type="ECO:0000313" key="15">
    <source>
        <dbReference type="Proteomes" id="UP000433883"/>
    </source>
</evidence>
<dbReference type="SUPFAM" id="SSF48113">
    <property type="entry name" value="Heme-dependent peroxidases"/>
    <property type="match status" value="1"/>
</dbReference>
<feature type="site" description="Transition state stabilizer" evidence="10">
    <location>
        <position position="133"/>
    </location>
</feature>
<dbReference type="GO" id="GO:0004601">
    <property type="term" value="F:peroxidase activity"/>
    <property type="evidence" value="ECO:0007669"/>
    <property type="project" value="UniProtKB-KW"/>
</dbReference>
<feature type="binding site" description="axial binding residue" evidence="9">
    <location>
        <position position="259"/>
    </location>
    <ligand>
        <name>heme b</name>
        <dbReference type="ChEBI" id="CHEBI:60344"/>
    </ligand>
    <ligandPart>
        <name>Fe</name>
        <dbReference type="ChEBI" id="CHEBI:18248"/>
    </ligandPart>
</feature>
<feature type="binding site" evidence="9">
    <location>
        <position position="138"/>
    </location>
    <ligand>
        <name>Ca(2+)</name>
        <dbReference type="ChEBI" id="CHEBI:29108"/>
        <label>1</label>
    </ligand>
</feature>
<comment type="cofactor">
    <cofactor evidence="9 12">
        <name>Ca(2+)</name>
        <dbReference type="ChEBI" id="CHEBI:29108"/>
    </cofactor>
    <text evidence="9 12">Binds 2 calcium ions per subunit.</text>
</comment>
<evidence type="ECO:0000256" key="1">
    <source>
        <dbReference type="ARBA" id="ARBA00006089"/>
    </source>
</evidence>
<feature type="binding site" evidence="9">
    <location>
        <position position="260"/>
    </location>
    <ligand>
        <name>Ca(2+)</name>
        <dbReference type="ChEBI" id="CHEBI:29108"/>
        <label>2</label>
    </ligand>
</feature>
<dbReference type="PRINTS" id="PR00462">
    <property type="entry name" value="LIGNINASE"/>
</dbReference>
<dbReference type="EMBL" id="WNWQ01000496">
    <property type="protein sequence ID" value="KAE9966958.1"/>
    <property type="molecule type" value="Genomic_DNA"/>
</dbReference>
<sequence>MAAVIDHVLAYPGMAAKLNEVSKLTKRNNPVGTNILLGDLAKGHTTVAGTTIFDCLADKIDCYDTTVKVSPILKEQFTKYSQLLQTYVAPPLFSSACAADKCCIWDWIQKDLVADFLDPTDQTCTALARAAIRLGFHDAGPWKQGNKFGGADGSIILNPEEMTRAENNGLQSIVAYTKKTMSKYPTAGVADLVQFMAKIATVTCPLGVRMRTFIGRPDSTLANPEGLMPDIHQDTQSLVDMFNAKTIGPDGLVALIGAHTTAVQQFAIPNNPGSLDPTPGVWDVTFYNHTVDLSTFHIGNRRFPSDFLLSVSPLTNGSWNSFMDSHLGRNTWDNSFARAYLRLSLLGVQSINGLTDCTKVIPTQIMNFKGSVGHNNDVGPQPDD</sequence>
<evidence type="ECO:0000256" key="12">
    <source>
        <dbReference type="RuleBase" id="RU363051"/>
    </source>
</evidence>
<feature type="binding site" evidence="9">
    <location>
        <position position="152"/>
    </location>
    <ligand>
        <name>Ca(2+)</name>
        <dbReference type="ChEBI" id="CHEBI:29108"/>
        <label>1</label>
    </ligand>
</feature>
<dbReference type="InterPro" id="IPR010255">
    <property type="entry name" value="Haem_peroxidase_sf"/>
</dbReference>
<dbReference type="EC" id="1.11.1.-" evidence="12"/>
<dbReference type="Pfam" id="PF00141">
    <property type="entry name" value="peroxidase"/>
    <property type="match status" value="1"/>
</dbReference>
<organism evidence="14 15">
    <name type="scientific">Venturia inaequalis</name>
    <name type="common">Apple scab fungus</name>
    <dbReference type="NCBI Taxonomy" id="5025"/>
    <lineage>
        <taxon>Eukaryota</taxon>
        <taxon>Fungi</taxon>
        <taxon>Dikarya</taxon>
        <taxon>Ascomycota</taxon>
        <taxon>Pezizomycotina</taxon>
        <taxon>Dothideomycetes</taxon>
        <taxon>Pleosporomycetidae</taxon>
        <taxon>Venturiales</taxon>
        <taxon>Venturiaceae</taxon>
        <taxon>Venturia</taxon>
    </lineage>
</organism>
<feature type="domain" description="Plant heme peroxidase family profile" evidence="13">
    <location>
        <begin position="186"/>
        <end position="260"/>
    </location>
</feature>
<keyword evidence="2 12" id="KW-0575">Peroxidase</keyword>
<comment type="caution">
    <text evidence="14">The sequence shown here is derived from an EMBL/GenBank/DDBJ whole genome shotgun (WGS) entry which is preliminary data.</text>
</comment>
<keyword evidence="5 12" id="KW-0560">Oxidoreductase</keyword>
<feature type="binding site" evidence="9">
    <location>
        <position position="276"/>
    </location>
    <ligand>
        <name>Ca(2+)</name>
        <dbReference type="ChEBI" id="CHEBI:29108"/>
        <label>2</label>
    </ligand>
</feature>
<name>A0A8H3UC72_VENIN</name>
<evidence type="ECO:0000256" key="8">
    <source>
        <dbReference type="PIRSR" id="PIRSR601621-1"/>
    </source>
</evidence>
<dbReference type="GO" id="GO:0034599">
    <property type="term" value="P:cellular response to oxidative stress"/>
    <property type="evidence" value="ECO:0007669"/>
    <property type="project" value="InterPro"/>
</dbReference>
<protein>
    <recommendedName>
        <fullName evidence="12">Peroxidase</fullName>
        <ecNumber evidence="12">1.11.1.-</ecNumber>
    </recommendedName>
</protein>
<dbReference type="FunFam" id="1.10.520.10:FF:000021">
    <property type="entry name" value="Peroxidase"/>
    <property type="match status" value="1"/>
</dbReference>
<dbReference type="GO" id="GO:0046872">
    <property type="term" value="F:metal ion binding"/>
    <property type="evidence" value="ECO:0007669"/>
    <property type="project" value="UniProtKB-UniRule"/>
</dbReference>
<evidence type="ECO:0000256" key="2">
    <source>
        <dbReference type="ARBA" id="ARBA00022559"/>
    </source>
</evidence>
<keyword evidence="7" id="KW-0325">Glycoprotein</keyword>
<dbReference type="Gene3D" id="1.10.520.10">
    <property type="match status" value="1"/>
</dbReference>
<gene>
    <name evidence="14" type="ORF">BLS_006657</name>
</gene>
<evidence type="ECO:0000256" key="9">
    <source>
        <dbReference type="PIRSR" id="PIRSR601621-2"/>
    </source>
</evidence>
<evidence type="ECO:0000256" key="10">
    <source>
        <dbReference type="PIRSR" id="PIRSR601621-3"/>
    </source>
</evidence>
<keyword evidence="4 9" id="KW-0479">Metal-binding</keyword>
<dbReference type="GO" id="GO:0020037">
    <property type="term" value="F:heme binding"/>
    <property type="evidence" value="ECO:0007669"/>
    <property type="project" value="UniProtKB-UniRule"/>
</dbReference>
<comment type="cofactor">
    <cofactor evidence="9">
        <name>heme b</name>
        <dbReference type="ChEBI" id="CHEBI:60344"/>
    </cofactor>
    <text evidence="9">Binds 1 heme b (iron(II)-protoporphyrin IX) group per subunit.</text>
</comment>
<dbReference type="InterPro" id="IPR019794">
    <property type="entry name" value="Peroxidases_AS"/>
</dbReference>
<feature type="disulfide bond" evidence="11">
    <location>
        <begin position="124"/>
        <end position="204"/>
    </location>
</feature>
<dbReference type="PROSITE" id="PS50873">
    <property type="entry name" value="PEROXIDASE_4"/>
    <property type="match status" value="1"/>
</dbReference>
<dbReference type="InterPro" id="IPR001621">
    <property type="entry name" value="Ligninase"/>
</dbReference>
<dbReference type="AlphaFoldDB" id="A0A8H3UC72"/>
<evidence type="ECO:0000256" key="7">
    <source>
        <dbReference type="ARBA" id="ARBA00023180"/>
    </source>
</evidence>
<feature type="binding site" evidence="9">
    <location>
        <position position="283"/>
    </location>
    <ligand>
        <name>Ca(2+)</name>
        <dbReference type="ChEBI" id="CHEBI:29108"/>
        <label>2</label>
    </ligand>
</feature>
<evidence type="ECO:0000259" key="13">
    <source>
        <dbReference type="PROSITE" id="PS50873"/>
    </source>
</evidence>
<evidence type="ECO:0000256" key="4">
    <source>
        <dbReference type="ARBA" id="ARBA00022723"/>
    </source>
</evidence>
<evidence type="ECO:0000313" key="14">
    <source>
        <dbReference type="EMBL" id="KAE9966958.1"/>
    </source>
</evidence>
<evidence type="ECO:0000256" key="11">
    <source>
        <dbReference type="PIRSR" id="PIRSR601621-4"/>
    </source>
</evidence>
<dbReference type="PANTHER" id="PTHR31356">
    <property type="entry name" value="THYLAKOID LUMENAL 29 KDA PROTEIN, CHLOROPLASTIC-RELATED"/>
    <property type="match status" value="1"/>
</dbReference>
<feature type="binding site" evidence="9">
    <location>
        <position position="150"/>
    </location>
    <ligand>
        <name>Ca(2+)</name>
        <dbReference type="ChEBI" id="CHEBI:29108"/>
        <label>1</label>
    </ligand>
</feature>
<keyword evidence="3 9" id="KW-0349">Heme</keyword>
<accession>A0A8H3UC72</accession>
<evidence type="ECO:0000256" key="6">
    <source>
        <dbReference type="ARBA" id="ARBA00023004"/>
    </source>
</evidence>